<evidence type="ECO:0000256" key="2">
    <source>
        <dbReference type="SAM" id="Phobius"/>
    </source>
</evidence>
<dbReference type="Proteomes" id="UP000548423">
    <property type="component" value="Unassembled WGS sequence"/>
</dbReference>
<protein>
    <submittedName>
        <fullName evidence="3">Uncharacterized protein</fullName>
    </submittedName>
</protein>
<organism evidence="3 4">
    <name type="scientific">Neobacillus niacini</name>
    <dbReference type="NCBI Taxonomy" id="86668"/>
    <lineage>
        <taxon>Bacteria</taxon>
        <taxon>Bacillati</taxon>
        <taxon>Bacillota</taxon>
        <taxon>Bacilli</taxon>
        <taxon>Bacillales</taxon>
        <taxon>Bacillaceae</taxon>
        <taxon>Neobacillus</taxon>
    </lineage>
</organism>
<evidence type="ECO:0000313" key="4">
    <source>
        <dbReference type="Proteomes" id="UP000548423"/>
    </source>
</evidence>
<reference evidence="4" key="2">
    <citation type="submission" date="2020-08" db="EMBL/GenBank/DDBJ databases">
        <title>The Agave Microbiome: Exploring the role of microbial communities in plant adaptations to desert environments.</title>
        <authorList>
            <person name="Partida-Martinez L.P."/>
        </authorList>
    </citation>
    <scope>NUCLEOTIDE SEQUENCE [LARGE SCALE GENOMIC DNA]</scope>
    <source>
        <strain evidence="4">AT2.8</strain>
    </source>
</reference>
<comment type="caution">
    <text evidence="3">The sequence shown here is derived from an EMBL/GenBank/DDBJ whole genome shotgun (WGS) entry which is preliminary data.</text>
</comment>
<evidence type="ECO:0000256" key="1">
    <source>
        <dbReference type="SAM" id="Coils"/>
    </source>
</evidence>
<reference evidence="4" key="1">
    <citation type="submission" date="2020-07" db="EMBL/GenBank/DDBJ databases">
        <authorList>
            <person name="Partida-Martinez L."/>
            <person name="Huntemann M."/>
            <person name="Clum A."/>
            <person name="Wang J."/>
            <person name="Palaniappan K."/>
            <person name="Ritter S."/>
            <person name="Chen I.-M."/>
            <person name="Stamatis D."/>
            <person name="Reddy T."/>
            <person name="O'Malley R."/>
            <person name="Daum C."/>
            <person name="Shapiro N."/>
            <person name="Ivanova N."/>
            <person name="Kyrpides N."/>
            <person name="Woyke T."/>
        </authorList>
    </citation>
    <scope>NUCLEOTIDE SEQUENCE [LARGE SCALE GENOMIC DNA]</scope>
    <source>
        <strain evidence="4">AT2.8</strain>
    </source>
</reference>
<dbReference type="AlphaFoldDB" id="A0A852TMB1"/>
<keyword evidence="1" id="KW-0175">Coiled coil</keyword>
<name>A0A852TMB1_9BACI</name>
<keyword evidence="2" id="KW-0812">Transmembrane</keyword>
<feature type="coiled-coil region" evidence="1">
    <location>
        <begin position="45"/>
        <end position="72"/>
    </location>
</feature>
<keyword evidence="2" id="KW-0472">Membrane</keyword>
<keyword evidence="2" id="KW-1133">Transmembrane helix</keyword>
<gene>
    <name evidence="3" type="ORF">F4694_005682</name>
</gene>
<dbReference type="EMBL" id="JACCBX010000016">
    <property type="protein sequence ID" value="NYE08826.1"/>
    <property type="molecule type" value="Genomic_DNA"/>
</dbReference>
<sequence length="268" mass="29625">MKALFSSFIKGKILILTIVMIVLSISIKVDAETNVADEKNQEVQNSIINEKINQIENDIEELKTETKGKIDTDTYKDVYDKTVAQMNDRIESITSDKDFMYSTLLLFATFVAGIATFLAINDHINSKKAKAHFEELTLLKTQVAETQLAAAEAKTSAVSILAEIEASATSIEETKKEIDVKAEKIGGFYTKFDDLENKSVGIITIMSKLKDAFEVFNKDGSNDNFKQAVAEVAHEASGIIDNPTTQKISDGLEIENEALLEEIDANEL</sequence>
<feature type="transmembrane region" description="Helical" evidence="2">
    <location>
        <begin position="99"/>
        <end position="120"/>
    </location>
</feature>
<evidence type="ECO:0000313" key="3">
    <source>
        <dbReference type="EMBL" id="NYE08826.1"/>
    </source>
</evidence>
<proteinExistence type="predicted"/>
<accession>A0A852TMB1</accession>